<evidence type="ECO:0000256" key="2">
    <source>
        <dbReference type="SAM" id="Phobius"/>
    </source>
</evidence>
<evidence type="ECO:0000256" key="1">
    <source>
        <dbReference type="SAM" id="MobiDB-lite"/>
    </source>
</evidence>
<dbReference type="EMBL" id="VFPA01000004">
    <property type="protein sequence ID" value="TQM06388.1"/>
    <property type="molecule type" value="Genomic_DNA"/>
</dbReference>
<keyword evidence="2" id="KW-0472">Membrane</keyword>
<proteinExistence type="predicted"/>
<keyword evidence="4" id="KW-1185">Reference proteome</keyword>
<feature type="transmembrane region" description="Helical" evidence="2">
    <location>
        <begin position="46"/>
        <end position="66"/>
    </location>
</feature>
<dbReference type="OrthoDB" id="3573220at2"/>
<sequence length="239" mass="23950">MTDVDDERLGALFRAAAAESTAPPPGFDHEGVVRASRRATVRRRTAVTGAGLALVAVLGIGGAVLLPGPSGGGADTTVAAPMLAPEPEAGAPRAAREAPPPAAGDAPEAARGPEAVAGPVPLGPGRTECADRHDPELRAIVEEFLPEVVGAPEAATTMECRPGGERGVNVEVRDGAADGLLTVQYLPPGAQPEPVEGAVVAPTASGGTVVVSSRGDGPGTQAPFEDRLEDLATHLSPRL</sequence>
<evidence type="ECO:0000313" key="4">
    <source>
        <dbReference type="Proteomes" id="UP000315677"/>
    </source>
</evidence>
<organism evidence="3 4">
    <name type="scientific">Pseudonocardia kunmingensis</name>
    <dbReference type="NCBI Taxonomy" id="630975"/>
    <lineage>
        <taxon>Bacteria</taxon>
        <taxon>Bacillati</taxon>
        <taxon>Actinomycetota</taxon>
        <taxon>Actinomycetes</taxon>
        <taxon>Pseudonocardiales</taxon>
        <taxon>Pseudonocardiaceae</taxon>
        <taxon>Pseudonocardia</taxon>
    </lineage>
</organism>
<dbReference type="RefSeq" id="WP_142060215.1">
    <property type="nucleotide sequence ID" value="NZ_VFPA01000004.1"/>
</dbReference>
<evidence type="ECO:0000313" key="3">
    <source>
        <dbReference type="EMBL" id="TQM06388.1"/>
    </source>
</evidence>
<dbReference type="Proteomes" id="UP000315677">
    <property type="component" value="Unassembled WGS sequence"/>
</dbReference>
<reference evidence="3 4" key="1">
    <citation type="submission" date="2019-06" db="EMBL/GenBank/DDBJ databases">
        <title>Sequencing the genomes of 1000 actinobacteria strains.</title>
        <authorList>
            <person name="Klenk H.-P."/>
        </authorList>
    </citation>
    <scope>NUCLEOTIDE SEQUENCE [LARGE SCALE GENOMIC DNA]</scope>
    <source>
        <strain evidence="3 4">DSM 45301</strain>
    </source>
</reference>
<comment type="caution">
    <text evidence="3">The sequence shown here is derived from an EMBL/GenBank/DDBJ whole genome shotgun (WGS) entry which is preliminary data.</text>
</comment>
<dbReference type="AlphaFoldDB" id="A0A543DAT1"/>
<feature type="region of interest" description="Disordered" evidence="1">
    <location>
        <begin position="88"/>
        <end position="129"/>
    </location>
</feature>
<feature type="region of interest" description="Disordered" evidence="1">
    <location>
        <begin position="209"/>
        <end position="239"/>
    </location>
</feature>
<keyword evidence="2" id="KW-1133">Transmembrane helix</keyword>
<keyword evidence="2" id="KW-0812">Transmembrane</keyword>
<gene>
    <name evidence="3" type="ORF">FB558_6639</name>
</gene>
<feature type="compositionally biased region" description="Low complexity" evidence="1">
    <location>
        <begin position="103"/>
        <end position="115"/>
    </location>
</feature>
<accession>A0A543DAT1</accession>
<protein>
    <submittedName>
        <fullName evidence="3">Uncharacterized protein</fullName>
    </submittedName>
</protein>
<name>A0A543DAT1_9PSEU</name>